<name>A0ABY5E8H9_9BACT</name>
<evidence type="ECO:0000256" key="6">
    <source>
        <dbReference type="ARBA" id="ARBA00022679"/>
    </source>
</evidence>
<protein>
    <recommendedName>
        <fullName evidence="4">Error-prone DNA polymerase</fullName>
        <ecNumber evidence="3">2.7.7.7</ecNumber>
    </recommendedName>
</protein>
<evidence type="ECO:0000256" key="4">
    <source>
        <dbReference type="ARBA" id="ARBA00017273"/>
    </source>
</evidence>
<evidence type="ECO:0000313" key="14">
    <source>
        <dbReference type="EMBL" id="UTM21803.1"/>
    </source>
</evidence>
<evidence type="ECO:0000256" key="5">
    <source>
        <dbReference type="ARBA" id="ARBA00022490"/>
    </source>
</evidence>
<comment type="subcellular location">
    <subcellularLocation>
        <location evidence="1">Cytoplasm</location>
    </subcellularLocation>
</comment>
<dbReference type="InterPro" id="IPR040982">
    <property type="entry name" value="DNA_pol3_finger"/>
</dbReference>
<dbReference type="InterPro" id="IPR029460">
    <property type="entry name" value="DNAPol_HHH"/>
</dbReference>
<evidence type="ECO:0000259" key="13">
    <source>
        <dbReference type="SMART" id="SM00481"/>
    </source>
</evidence>
<dbReference type="PANTHER" id="PTHR32294:SF4">
    <property type="entry name" value="ERROR-PRONE DNA POLYMERASE"/>
    <property type="match status" value="1"/>
</dbReference>
<keyword evidence="10" id="KW-0239">DNA-directed DNA polymerase</keyword>
<dbReference type="Gene3D" id="3.20.20.140">
    <property type="entry name" value="Metal-dependent hydrolases"/>
    <property type="match status" value="1"/>
</dbReference>
<dbReference type="NCBIfam" id="NF004225">
    <property type="entry name" value="PRK05672.1"/>
    <property type="match status" value="1"/>
</dbReference>
<keyword evidence="11" id="KW-0234">DNA repair</keyword>
<evidence type="ECO:0000256" key="7">
    <source>
        <dbReference type="ARBA" id="ARBA00022695"/>
    </source>
</evidence>
<reference evidence="14" key="1">
    <citation type="submission" date="2022-06" db="EMBL/GenBank/DDBJ databases">
        <title>Novel species in genus Dyadobacter.</title>
        <authorList>
            <person name="Ma C."/>
        </authorList>
    </citation>
    <scope>NUCLEOTIDE SEQUENCE</scope>
    <source>
        <strain evidence="14">CY22</strain>
        <plasmid evidence="14">unnamed</plasmid>
    </source>
</reference>
<dbReference type="SUPFAM" id="SSF89550">
    <property type="entry name" value="PHP domain-like"/>
    <property type="match status" value="1"/>
</dbReference>
<dbReference type="Gene3D" id="2.40.50.140">
    <property type="entry name" value="Nucleic acid-binding proteins"/>
    <property type="match status" value="1"/>
</dbReference>
<dbReference type="HAMAP" id="MF_01902">
    <property type="entry name" value="DNApol_error_prone"/>
    <property type="match status" value="1"/>
</dbReference>
<dbReference type="NCBIfam" id="TIGR00594">
    <property type="entry name" value="polc"/>
    <property type="match status" value="1"/>
</dbReference>
<evidence type="ECO:0000256" key="9">
    <source>
        <dbReference type="ARBA" id="ARBA00022763"/>
    </source>
</evidence>
<sequence>MAYTELQVTTNFSFLRGGSHPEELVEYASAIGYKKIAITDRNTLAGIVRAHAAAREKDIQIIPAARLDLIDGPSLLAYPTDKLAYARLSGLLSTGNLRTEKGKCALYRRDVYAHSEGIIFIAVAPDELNADFDFEPGFERALKDYRAALGDQLYISACRGYMGNDAKKLYRLSQIADRLGIPLVATNDVHYHHPERRQLQDILTCIREKCTIYNAGFLLHQNAERYLKPEKEMVRLFRAYPDAIRRSQQIADACQFTLDSLKYVYPEEITSEGRTPQEELTYLAWKGARDFYGEQLPDKVVNAINHEMKFIEEMDYAAYFLTVYDIVRFARQKGILCQGRGSAANSTVCFCLGITSVDPTKFDLLFERFISSARNEPPDIDVDFEHERREEVIQYIYEKYGRDRSAIVATVTQQHQKGAIRDVAKAMGMSVDAINRLSGSIWEFTDEWFEGKRITEQGFNADDPHLVKVLDLTRQFMGFPRQLGQHTGGFVITQGKITDLCPILNARMPGRTNIEWNKDDIDTLGFLKIDVLALGMLTCIRKAFDLASEHYGLSLTLANVPQDDPVVYDMIGHADTIGVFQIESRAQQSMLPRMKPKDFYDLVIEVAIVRPGPIQGDMVHPYLRRRNGEEAVEYPSKELEAILGRTLGVPLFQEQAMKIAIVAAGFTPAEADKLRRSMATFKLSGMVSQFEKKLIDGMTSRGYSEDYAKRIFRQLEGFGSYGFPESHAASFALLVYVSCWLKCYYPDVFAAALLNSMPMGFYQPAQIIIDARKHGVVVKPVDVNLSYWDNMLEPAEGKYKVIRLGFRQVKGIRQDEMELLVAARSEPYASIHLVRDAGVSQGAIEKLADADAFVSMGLDRRRAMWEATALADRPFGLFTGQQSQSAFEQPVELPKLTPAEHVVQDYASTSLSLKAHPVSFVRQQLIAKRVVATQGLSSRKAGTIVRVAGLVLVRQRPGTAGGVCFITIEDETGVANLVVFQHLFEKYRKEILRARLLMVEGKLQIEGEVVHVIVRHCYDASPMLRELNAASGEDPDVQTLSRADEKDEYASAAVNKKTQVRMKDVQLEIFPSGRNFK</sequence>
<keyword evidence="6 14" id="KW-0808">Transferase</keyword>
<evidence type="ECO:0000256" key="12">
    <source>
        <dbReference type="ARBA" id="ARBA00049244"/>
    </source>
</evidence>
<dbReference type="Pfam" id="PF14579">
    <property type="entry name" value="HHH_6"/>
    <property type="match status" value="1"/>
</dbReference>
<evidence type="ECO:0000256" key="8">
    <source>
        <dbReference type="ARBA" id="ARBA00022705"/>
    </source>
</evidence>
<dbReference type="InterPro" id="IPR004805">
    <property type="entry name" value="DnaE2/DnaE/PolC"/>
</dbReference>
<keyword evidence="8" id="KW-0235">DNA replication</keyword>
<dbReference type="Pfam" id="PF17657">
    <property type="entry name" value="DNA_pol3_finger"/>
    <property type="match status" value="1"/>
</dbReference>
<keyword evidence="7 14" id="KW-0548">Nucleotidyltransferase</keyword>
<dbReference type="SMART" id="SM00481">
    <property type="entry name" value="POLIIIAc"/>
    <property type="match status" value="1"/>
</dbReference>
<dbReference type="PANTHER" id="PTHR32294">
    <property type="entry name" value="DNA POLYMERASE III SUBUNIT ALPHA"/>
    <property type="match status" value="1"/>
</dbReference>
<dbReference type="InterPro" id="IPR016195">
    <property type="entry name" value="Pol/histidinol_Pase-like"/>
</dbReference>
<dbReference type="CDD" id="cd07434">
    <property type="entry name" value="PHP_PolIIIA_DnaE2"/>
    <property type="match status" value="1"/>
</dbReference>
<dbReference type="InterPro" id="IPR023073">
    <property type="entry name" value="DnaE2"/>
</dbReference>
<comment type="catalytic activity">
    <reaction evidence="12">
        <text>DNA(n) + a 2'-deoxyribonucleoside 5'-triphosphate = DNA(n+1) + diphosphate</text>
        <dbReference type="Rhea" id="RHEA:22508"/>
        <dbReference type="Rhea" id="RHEA-COMP:17339"/>
        <dbReference type="Rhea" id="RHEA-COMP:17340"/>
        <dbReference type="ChEBI" id="CHEBI:33019"/>
        <dbReference type="ChEBI" id="CHEBI:61560"/>
        <dbReference type="ChEBI" id="CHEBI:173112"/>
        <dbReference type="EC" id="2.7.7.7"/>
    </reaction>
</comment>
<dbReference type="Pfam" id="PF07733">
    <property type="entry name" value="DNA_pol3_alpha"/>
    <property type="match status" value="1"/>
</dbReference>
<organism evidence="14 15">
    <name type="scientific">Dyadobacter chenhuakuii</name>
    <dbReference type="NCBI Taxonomy" id="2909339"/>
    <lineage>
        <taxon>Bacteria</taxon>
        <taxon>Pseudomonadati</taxon>
        <taxon>Bacteroidota</taxon>
        <taxon>Cytophagia</taxon>
        <taxon>Cytophagales</taxon>
        <taxon>Spirosomataceae</taxon>
        <taxon>Dyadobacter</taxon>
    </lineage>
</organism>
<evidence type="ECO:0000256" key="3">
    <source>
        <dbReference type="ARBA" id="ARBA00012417"/>
    </source>
</evidence>
<dbReference type="EC" id="2.7.7.7" evidence="3"/>
<keyword evidence="5" id="KW-0963">Cytoplasm</keyword>
<dbReference type="InterPro" id="IPR004013">
    <property type="entry name" value="PHP_dom"/>
</dbReference>
<dbReference type="RefSeq" id="WP_254414245.1">
    <property type="nucleotide sequence ID" value="NZ_CP099631.1"/>
</dbReference>
<dbReference type="CDD" id="cd04485">
    <property type="entry name" value="DnaE_OBF"/>
    <property type="match status" value="1"/>
</dbReference>
<feature type="domain" description="Polymerase/histidinol phosphatase N-terminal" evidence="13">
    <location>
        <begin position="4"/>
        <end position="71"/>
    </location>
</feature>
<keyword evidence="14" id="KW-0614">Plasmid</keyword>
<accession>A0ABY5E8H9</accession>
<evidence type="ECO:0000256" key="10">
    <source>
        <dbReference type="ARBA" id="ARBA00022932"/>
    </source>
</evidence>
<dbReference type="Gene3D" id="1.10.150.870">
    <property type="match status" value="1"/>
</dbReference>
<gene>
    <name evidence="14" type="ORF">NFI80_25350</name>
</gene>
<dbReference type="InterPro" id="IPR011708">
    <property type="entry name" value="DNA_pol3_alpha_NTPase_dom"/>
</dbReference>
<geneLocation type="plasmid" evidence="14 15">
    <name>unnamed</name>
</geneLocation>
<dbReference type="EMBL" id="CP099631">
    <property type="protein sequence ID" value="UTM21803.1"/>
    <property type="molecule type" value="Genomic_DNA"/>
</dbReference>
<keyword evidence="9" id="KW-0227">DNA damage</keyword>
<evidence type="ECO:0000313" key="15">
    <source>
        <dbReference type="Proteomes" id="UP001055420"/>
    </source>
</evidence>
<proteinExistence type="inferred from homology"/>
<evidence type="ECO:0000256" key="11">
    <source>
        <dbReference type="ARBA" id="ARBA00023204"/>
    </source>
</evidence>
<evidence type="ECO:0000256" key="1">
    <source>
        <dbReference type="ARBA" id="ARBA00004496"/>
    </source>
</evidence>
<dbReference type="InterPro" id="IPR003141">
    <property type="entry name" value="Pol/His_phosphatase_N"/>
</dbReference>
<dbReference type="GO" id="GO:0003887">
    <property type="term" value="F:DNA-directed DNA polymerase activity"/>
    <property type="evidence" value="ECO:0007669"/>
    <property type="project" value="UniProtKB-EC"/>
</dbReference>
<keyword evidence="15" id="KW-1185">Reference proteome</keyword>
<dbReference type="Pfam" id="PF01336">
    <property type="entry name" value="tRNA_anti-codon"/>
    <property type="match status" value="1"/>
</dbReference>
<comment type="similarity">
    <text evidence="2">Belongs to the DNA polymerase type-C family. DnaE2 subfamily.</text>
</comment>
<dbReference type="InterPro" id="IPR012340">
    <property type="entry name" value="NA-bd_OB-fold"/>
</dbReference>
<dbReference type="InterPro" id="IPR004365">
    <property type="entry name" value="NA-bd_OB_tRNA"/>
</dbReference>
<evidence type="ECO:0000256" key="2">
    <source>
        <dbReference type="ARBA" id="ARBA00007391"/>
    </source>
</evidence>
<dbReference type="Pfam" id="PF02811">
    <property type="entry name" value="PHP"/>
    <property type="match status" value="1"/>
</dbReference>
<dbReference type="Proteomes" id="UP001055420">
    <property type="component" value="Plasmid unnamed"/>
</dbReference>